<protein>
    <submittedName>
        <fullName evidence="1">Uncharacterized protein</fullName>
    </submittedName>
</protein>
<proteinExistence type="predicted"/>
<dbReference type="RefSeq" id="YP_010751845.1">
    <property type="nucleotide sequence ID" value="NC_073374.1"/>
</dbReference>
<dbReference type="GeneID" id="80005518"/>
<dbReference type="Proteomes" id="UP000424003">
    <property type="component" value="Segment"/>
</dbReference>
<evidence type="ECO:0000313" key="1">
    <source>
        <dbReference type="EMBL" id="QGJ89414.1"/>
    </source>
</evidence>
<dbReference type="KEGG" id="vg:80005518"/>
<name>A0A649VB34_9CAUD</name>
<accession>A0A649VB34</accession>
<gene>
    <name evidence="1" type="primary">9</name>
    <name evidence="1" type="ORF">PBI_ARIADNE_9</name>
</gene>
<keyword evidence="2" id="KW-1185">Reference proteome</keyword>
<evidence type="ECO:0000313" key="2">
    <source>
        <dbReference type="Proteomes" id="UP000424003"/>
    </source>
</evidence>
<organism evidence="1 2">
    <name type="scientific">Microbacterium phage Ariadne</name>
    <dbReference type="NCBI Taxonomy" id="2656546"/>
    <lineage>
        <taxon>Viruses</taxon>
        <taxon>Duplodnaviria</taxon>
        <taxon>Heunggongvirae</taxon>
        <taxon>Uroviricota</taxon>
        <taxon>Caudoviricetes</taxon>
        <taxon>Hodgkinviridae</taxon>
        <taxon>Metamorphoovirus</taxon>
        <taxon>Metamorphoovirus ariadne</taxon>
    </lineage>
</organism>
<sequence length="100" mass="10987">MTLIAARVRRAPHPETLTVPAKFVVHRDVNGSGRWEVHAKDSPYCEVTHPGWSGNEPGGCLGLSVPRGDWARAVAEAHARSSAARLAFRDRLQARGRFFS</sequence>
<reference evidence="1 2" key="1">
    <citation type="submission" date="2019-10" db="EMBL/GenBank/DDBJ databases">
        <authorList>
            <person name="Mahalingam V.A."/>
            <person name="Aull H.A."/>
            <person name="Garlena R.A."/>
            <person name="Russell D.A."/>
            <person name="Pope W.H."/>
            <person name="Jacobs-Sera D."/>
            <person name="Hatfull G.F."/>
        </authorList>
    </citation>
    <scope>NUCLEOTIDE SEQUENCE [LARGE SCALE GENOMIC DNA]</scope>
</reference>
<dbReference type="EMBL" id="MN585986">
    <property type="protein sequence ID" value="QGJ89414.1"/>
    <property type="molecule type" value="Genomic_DNA"/>
</dbReference>